<accession>A0AAE3ZLL3</accession>
<gene>
    <name evidence="2" type="ORF">J2S44_001105</name>
</gene>
<dbReference type="AlphaFoldDB" id="A0AAE3ZLL3"/>
<evidence type="ECO:0000256" key="1">
    <source>
        <dbReference type="SAM" id="MobiDB-lite"/>
    </source>
</evidence>
<sequence>MDSIGPDQHPDFLADTGQRLGQSLAVLATLGEAAARLAAVEIRRRQWREAQNERRRERQGGPPAAEGTGRPSPTSPEVEARRAARHDRRLIAQGLDDRWLADADLYDLAVVWRAARLREPQFTEARGVASLVEDRLRQFYPRPMRGYDDAVANGMPRPQAMREAVEAMAHTPVMRAHEGRRSAAITPGTCTTVSPEDLDAAIVAERARLADGLSEDVYRDLQRLGVAGRAAAEHLRWMLNAHRAAAPPQPDVAAQAASPDVGQRVPPQVAQEWYPSGLHHTGVLPGHVASLRPANGQGLASHLGQSARRTR</sequence>
<feature type="region of interest" description="Disordered" evidence="1">
    <location>
        <begin position="48"/>
        <end position="85"/>
    </location>
</feature>
<organism evidence="2 3">
    <name type="scientific">Catenuloplanes niger</name>
    <dbReference type="NCBI Taxonomy" id="587534"/>
    <lineage>
        <taxon>Bacteria</taxon>
        <taxon>Bacillati</taxon>
        <taxon>Actinomycetota</taxon>
        <taxon>Actinomycetes</taxon>
        <taxon>Micromonosporales</taxon>
        <taxon>Micromonosporaceae</taxon>
        <taxon>Catenuloplanes</taxon>
    </lineage>
</organism>
<feature type="region of interest" description="Disordered" evidence="1">
    <location>
        <begin position="287"/>
        <end position="311"/>
    </location>
</feature>
<evidence type="ECO:0000313" key="2">
    <source>
        <dbReference type="EMBL" id="MDR7320855.1"/>
    </source>
</evidence>
<protein>
    <submittedName>
        <fullName evidence="2">Uncharacterized protein</fullName>
    </submittedName>
</protein>
<dbReference type="Proteomes" id="UP001183629">
    <property type="component" value="Unassembled WGS sequence"/>
</dbReference>
<proteinExistence type="predicted"/>
<dbReference type="RefSeq" id="WP_310409525.1">
    <property type="nucleotide sequence ID" value="NZ_JAVDYC010000001.1"/>
</dbReference>
<comment type="caution">
    <text evidence="2">The sequence shown here is derived from an EMBL/GenBank/DDBJ whole genome shotgun (WGS) entry which is preliminary data.</text>
</comment>
<name>A0AAE3ZLL3_9ACTN</name>
<keyword evidence="3" id="KW-1185">Reference proteome</keyword>
<dbReference type="EMBL" id="JAVDYC010000001">
    <property type="protein sequence ID" value="MDR7320855.1"/>
    <property type="molecule type" value="Genomic_DNA"/>
</dbReference>
<evidence type="ECO:0000313" key="3">
    <source>
        <dbReference type="Proteomes" id="UP001183629"/>
    </source>
</evidence>
<reference evidence="2 3" key="1">
    <citation type="submission" date="2023-07" db="EMBL/GenBank/DDBJ databases">
        <title>Sequencing the genomes of 1000 actinobacteria strains.</title>
        <authorList>
            <person name="Klenk H.-P."/>
        </authorList>
    </citation>
    <scope>NUCLEOTIDE SEQUENCE [LARGE SCALE GENOMIC DNA]</scope>
    <source>
        <strain evidence="2 3">DSM 44711</strain>
    </source>
</reference>
<feature type="compositionally biased region" description="Basic and acidic residues" evidence="1">
    <location>
        <begin position="48"/>
        <end position="59"/>
    </location>
</feature>